<organism evidence="1 2">
    <name type="scientific">Portunus trituberculatus</name>
    <name type="common">Swimming crab</name>
    <name type="synonym">Neptunus trituberculatus</name>
    <dbReference type="NCBI Taxonomy" id="210409"/>
    <lineage>
        <taxon>Eukaryota</taxon>
        <taxon>Metazoa</taxon>
        <taxon>Ecdysozoa</taxon>
        <taxon>Arthropoda</taxon>
        <taxon>Crustacea</taxon>
        <taxon>Multicrustacea</taxon>
        <taxon>Malacostraca</taxon>
        <taxon>Eumalacostraca</taxon>
        <taxon>Eucarida</taxon>
        <taxon>Decapoda</taxon>
        <taxon>Pleocyemata</taxon>
        <taxon>Brachyura</taxon>
        <taxon>Eubrachyura</taxon>
        <taxon>Portunoidea</taxon>
        <taxon>Portunidae</taxon>
        <taxon>Portuninae</taxon>
        <taxon>Portunus</taxon>
    </lineage>
</organism>
<proteinExistence type="predicted"/>
<name>A0A5B7EM07_PORTR</name>
<sequence length="105" mass="11584">MSPVLPILPGAPWDPSAPHNTWRPCRVFLTRHAGIAGIRGSGRGVGVTDLTSPRILGLPPPFPHPKDGVDEIERKLRKVGHHKTPPCMCYTYHVCSCVQSWSEVR</sequence>
<dbReference type="Proteomes" id="UP000324222">
    <property type="component" value="Unassembled WGS sequence"/>
</dbReference>
<protein>
    <submittedName>
        <fullName evidence="1">Uncharacterized protein</fullName>
    </submittedName>
</protein>
<evidence type="ECO:0000313" key="2">
    <source>
        <dbReference type="Proteomes" id="UP000324222"/>
    </source>
</evidence>
<dbReference type="AlphaFoldDB" id="A0A5B7EM07"/>
<dbReference type="EMBL" id="VSRR010003005">
    <property type="protein sequence ID" value="MPC34199.1"/>
    <property type="molecule type" value="Genomic_DNA"/>
</dbReference>
<reference evidence="1 2" key="1">
    <citation type="submission" date="2019-05" db="EMBL/GenBank/DDBJ databases">
        <title>Another draft genome of Portunus trituberculatus and its Hox gene families provides insights of decapod evolution.</title>
        <authorList>
            <person name="Jeong J.-H."/>
            <person name="Song I."/>
            <person name="Kim S."/>
            <person name="Choi T."/>
            <person name="Kim D."/>
            <person name="Ryu S."/>
            <person name="Kim W."/>
        </authorList>
    </citation>
    <scope>NUCLEOTIDE SEQUENCE [LARGE SCALE GENOMIC DNA]</scope>
    <source>
        <tissue evidence="1">Muscle</tissue>
    </source>
</reference>
<comment type="caution">
    <text evidence="1">The sequence shown here is derived from an EMBL/GenBank/DDBJ whole genome shotgun (WGS) entry which is preliminary data.</text>
</comment>
<evidence type="ECO:0000313" key="1">
    <source>
        <dbReference type="EMBL" id="MPC34199.1"/>
    </source>
</evidence>
<gene>
    <name evidence="1" type="ORF">E2C01_027579</name>
</gene>
<keyword evidence="2" id="KW-1185">Reference proteome</keyword>
<dbReference type="OrthoDB" id="6351407at2759"/>
<accession>A0A5B7EM07</accession>